<dbReference type="Proteomes" id="UP000254919">
    <property type="component" value="Unassembled WGS sequence"/>
</dbReference>
<dbReference type="EC" id="2.3.1.-" evidence="3"/>
<reference evidence="3 4" key="1">
    <citation type="submission" date="2018-06" db="EMBL/GenBank/DDBJ databases">
        <authorList>
            <consortium name="Pathogen Informatics"/>
            <person name="Doyle S."/>
        </authorList>
    </citation>
    <scope>NUCLEOTIDE SEQUENCE [LARGE SCALE GENOMIC DNA]</scope>
    <source>
        <strain evidence="3 4">NCTC13291</strain>
    </source>
</reference>
<dbReference type="GO" id="GO:0016746">
    <property type="term" value="F:acyltransferase activity"/>
    <property type="evidence" value="ECO:0007669"/>
    <property type="project" value="UniProtKB-KW"/>
</dbReference>
<feature type="transmembrane region" description="Helical" evidence="1">
    <location>
        <begin position="142"/>
        <end position="163"/>
    </location>
</feature>
<keyword evidence="3" id="KW-0808">Transferase</keyword>
<dbReference type="EMBL" id="UGVN01000001">
    <property type="protein sequence ID" value="SUE39488.1"/>
    <property type="molecule type" value="Genomic_DNA"/>
</dbReference>
<dbReference type="InterPro" id="IPR029058">
    <property type="entry name" value="AB_hydrolase_fold"/>
</dbReference>
<proteinExistence type="predicted"/>
<gene>
    <name evidence="3" type="primary">phbC_1</name>
    <name evidence="3" type="ORF">NCTC13291_01318</name>
</gene>
<keyword evidence="1" id="KW-1133">Transmembrane helix</keyword>
<evidence type="ECO:0000259" key="2">
    <source>
        <dbReference type="Pfam" id="PF00561"/>
    </source>
</evidence>
<dbReference type="PANTHER" id="PTHR36837">
    <property type="entry name" value="POLY(3-HYDROXYALKANOATE) POLYMERASE SUBUNIT PHAC"/>
    <property type="match status" value="1"/>
</dbReference>
<name>A0A379MYR6_9PROT</name>
<dbReference type="AlphaFoldDB" id="A0A379MYR6"/>
<organism evidence="3 4">
    <name type="scientific">Roseomonas mucosa</name>
    <dbReference type="NCBI Taxonomy" id="207340"/>
    <lineage>
        <taxon>Bacteria</taxon>
        <taxon>Pseudomonadati</taxon>
        <taxon>Pseudomonadota</taxon>
        <taxon>Alphaproteobacteria</taxon>
        <taxon>Acetobacterales</taxon>
        <taxon>Roseomonadaceae</taxon>
        <taxon>Roseomonas</taxon>
    </lineage>
</organism>
<protein>
    <submittedName>
        <fullName evidence="3">Poly-beta-hydroxybutyrate polymerase</fullName>
        <ecNumber evidence="3">2.3.1.-</ecNumber>
    </submittedName>
</protein>
<feature type="domain" description="AB hydrolase-1" evidence="2">
    <location>
        <begin position="96"/>
        <end position="184"/>
    </location>
</feature>
<evidence type="ECO:0000313" key="4">
    <source>
        <dbReference type="Proteomes" id="UP000254919"/>
    </source>
</evidence>
<keyword evidence="3" id="KW-0012">Acyltransferase</keyword>
<dbReference type="Pfam" id="PF00561">
    <property type="entry name" value="Abhydrolase_1"/>
    <property type="match status" value="1"/>
</dbReference>
<dbReference type="PANTHER" id="PTHR36837:SF2">
    <property type="entry name" value="POLY(3-HYDROXYALKANOATE) POLYMERASE SUBUNIT PHAC"/>
    <property type="match status" value="1"/>
</dbReference>
<dbReference type="Gene3D" id="3.40.50.1820">
    <property type="entry name" value="alpha/beta hydrolase"/>
    <property type="match status" value="1"/>
</dbReference>
<sequence>MRLLRDLDASGSSADELRAAVARRLLDLDSGLIGGLAAYRRHEPRPERPEHPVLWREGASRLLDHAPPGQDQAAGPTLLFVPSLVNRAWVLDLMPGHSILAWLAEQGARPLLLDWGYPGATERGMDLTGFIAGRLERALAALPGPVVLVGYCMGGLLALAAALRRPDRVRALALLATPWDFHSGEQAGRATSLAALLPVLEPMLATTGTLPVEVIQALFAQLDPFGVARKFRAFARLKPGSARAAHFVALEDWLNDGVPLPAPVARECLGDWYGQNTPARLQWRVAGEAIDPARWQGPAFVAIPHRDRIVPPDSARALAEALPGAVRHEAAAGHIGMVAGRTAETALWRPLLDWVRGPG</sequence>
<evidence type="ECO:0000313" key="3">
    <source>
        <dbReference type="EMBL" id="SUE39488.1"/>
    </source>
</evidence>
<dbReference type="InterPro" id="IPR051321">
    <property type="entry name" value="PHA/PHB_synthase"/>
</dbReference>
<dbReference type="SUPFAM" id="SSF53474">
    <property type="entry name" value="alpha/beta-Hydrolases"/>
    <property type="match status" value="1"/>
</dbReference>
<keyword evidence="1" id="KW-0472">Membrane</keyword>
<accession>A0A379MYR6</accession>
<evidence type="ECO:0000256" key="1">
    <source>
        <dbReference type="SAM" id="Phobius"/>
    </source>
</evidence>
<keyword evidence="1" id="KW-0812">Transmembrane</keyword>
<dbReference type="InterPro" id="IPR000073">
    <property type="entry name" value="AB_hydrolase_1"/>
</dbReference>